<dbReference type="NCBIfam" id="TIGR03544">
    <property type="entry name" value="DivI1A_domain"/>
    <property type="match status" value="1"/>
</dbReference>
<dbReference type="InterPro" id="IPR019933">
    <property type="entry name" value="DivIVA_domain"/>
</dbReference>
<keyword evidence="6 9" id="KW-0175">Coiled coil</keyword>
<protein>
    <recommendedName>
        <fullName evidence="3">Cell wall synthesis protein Wag31</fullName>
    </recommendedName>
    <alternativeName>
        <fullName evidence="8">Antigen 84</fullName>
    </alternativeName>
</protein>
<evidence type="ECO:0000313" key="10">
    <source>
        <dbReference type="EMBL" id="BAL89170.1"/>
    </source>
</evidence>
<keyword evidence="7" id="KW-0131">Cell cycle</keyword>
<keyword evidence="5" id="KW-0132">Cell division</keyword>
<evidence type="ECO:0000256" key="2">
    <source>
        <dbReference type="ARBA" id="ARBA00009008"/>
    </source>
</evidence>
<evidence type="ECO:0000256" key="1">
    <source>
        <dbReference type="ARBA" id="ARBA00004496"/>
    </source>
</evidence>
<comment type="similarity">
    <text evidence="2">Belongs to the DivIVA family.</text>
</comment>
<dbReference type="RefSeq" id="WP_014444064.1">
    <property type="nucleotide sequence ID" value="NC_017093.1"/>
</dbReference>
<evidence type="ECO:0000256" key="9">
    <source>
        <dbReference type="SAM" id="Coils"/>
    </source>
</evidence>
<name>I0H833_ACTM4</name>
<keyword evidence="11" id="KW-1185">Reference proteome</keyword>
<dbReference type="STRING" id="512565.AMIS_39500"/>
<dbReference type="PATRIC" id="fig|512565.3.peg.3936"/>
<evidence type="ECO:0000256" key="8">
    <source>
        <dbReference type="ARBA" id="ARBA00031737"/>
    </source>
</evidence>
<accession>I0H833</accession>
<dbReference type="PANTHER" id="PTHR35794:SF2">
    <property type="entry name" value="CELL DIVISION PROTEIN DIVIVA"/>
    <property type="match status" value="1"/>
</dbReference>
<evidence type="ECO:0000313" key="11">
    <source>
        <dbReference type="Proteomes" id="UP000007882"/>
    </source>
</evidence>
<keyword evidence="4" id="KW-0963">Cytoplasm</keyword>
<dbReference type="eggNOG" id="COG3599">
    <property type="taxonomic scope" value="Bacteria"/>
</dbReference>
<evidence type="ECO:0000256" key="3">
    <source>
        <dbReference type="ARBA" id="ARBA00018787"/>
    </source>
</evidence>
<evidence type="ECO:0000256" key="4">
    <source>
        <dbReference type="ARBA" id="ARBA00022490"/>
    </source>
</evidence>
<dbReference type="PANTHER" id="PTHR35794">
    <property type="entry name" value="CELL DIVISION PROTEIN DIVIVA"/>
    <property type="match status" value="1"/>
</dbReference>
<dbReference type="OrthoDB" id="9815492at2"/>
<proteinExistence type="inferred from homology"/>
<comment type="subcellular location">
    <subcellularLocation>
        <location evidence="1">Cytoplasm</location>
    </subcellularLocation>
</comment>
<dbReference type="KEGG" id="ams:AMIS_39500"/>
<dbReference type="Gene3D" id="6.10.250.660">
    <property type="match status" value="1"/>
</dbReference>
<gene>
    <name evidence="10" type="ordered locus">AMIS_39500</name>
</gene>
<evidence type="ECO:0000256" key="6">
    <source>
        <dbReference type="ARBA" id="ARBA00023054"/>
    </source>
</evidence>
<dbReference type="AlphaFoldDB" id="I0H833"/>
<feature type="coiled-coil region" evidence="9">
    <location>
        <begin position="37"/>
        <end position="87"/>
    </location>
</feature>
<dbReference type="InterPro" id="IPR007793">
    <property type="entry name" value="DivIVA_fam"/>
</dbReference>
<dbReference type="Pfam" id="PF05103">
    <property type="entry name" value="DivIVA"/>
    <property type="match status" value="1"/>
</dbReference>
<evidence type="ECO:0000256" key="5">
    <source>
        <dbReference type="ARBA" id="ARBA00022618"/>
    </source>
</evidence>
<organism evidence="10 11">
    <name type="scientific">Actinoplanes missouriensis (strain ATCC 14538 / DSM 43046 / CBS 188.64 / JCM 3121 / NBRC 102363 / NCIMB 12654 / NRRL B-3342 / UNCC 431)</name>
    <dbReference type="NCBI Taxonomy" id="512565"/>
    <lineage>
        <taxon>Bacteria</taxon>
        <taxon>Bacillati</taxon>
        <taxon>Actinomycetota</taxon>
        <taxon>Actinomycetes</taxon>
        <taxon>Micromonosporales</taxon>
        <taxon>Micromonosporaceae</taxon>
        <taxon>Actinoplanes</taxon>
    </lineage>
</organism>
<reference evidence="10 11" key="1">
    <citation type="submission" date="2012-02" db="EMBL/GenBank/DDBJ databases">
        <title>Complete genome sequence of Actinoplanes missouriensis 431 (= NBRC 102363).</title>
        <authorList>
            <person name="Ohnishi Y."/>
            <person name="Ishikawa J."/>
            <person name="Sekine M."/>
            <person name="Hosoyama A."/>
            <person name="Harada T."/>
            <person name="Narita H."/>
            <person name="Hata T."/>
            <person name="Konno Y."/>
            <person name="Tutikane K."/>
            <person name="Fujita N."/>
            <person name="Horinouchi S."/>
            <person name="Hayakawa M."/>
        </authorList>
    </citation>
    <scope>NUCLEOTIDE SEQUENCE [LARGE SCALE GENOMIC DNA]</scope>
    <source>
        <strain evidence="11">ATCC 14538 / DSM 43046 / CBS 188.64 / JCM 3121 / NBRC 102363 / NCIMB 12654 / NRRL B-3342 / UNCC 431</strain>
    </source>
</reference>
<dbReference type="Proteomes" id="UP000007882">
    <property type="component" value="Chromosome"/>
</dbReference>
<evidence type="ECO:0000256" key="7">
    <source>
        <dbReference type="ARBA" id="ARBA00023306"/>
    </source>
</evidence>
<sequence length="199" mass="21191">MTGIAKQLTPADVDGAAFRRAAPGSRGYHEGEVDAFLSDVAGEMRRLAAENRALRDRLGPDDPHARLHALEAECAQAQERVRALEAELSTISEPGPGAAGVVKLAARTADDYLADVRREAADLLGKATTEADRLISDAELRASTIVADARHRHAELMAALPGKRAAALDRIDALRAEADERRESITGEVSGRLQNLIGA</sequence>
<dbReference type="GO" id="GO:0005737">
    <property type="term" value="C:cytoplasm"/>
    <property type="evidence" value="ECO:0007669"/>
    <property type="project" value="UniProtKB-SubCell"/>
</dbReference>
<dbReference type="GO" id="GO:0051301">
    <property type="term" value="P:cell division"/>
    <property type="evidence" value="ECO:0007669"/>
    <property type="project" value="UniProtKB-KW"/>
</dbReference>
<dbReference type="EMBL" id="AP012319">
    <property type="protein sequence ID" value="BAL89170.1"/>
    <property type="molecule type" value="Genomic_DNA"/>
</dbReference>
<dbReference type="HOGENOM" id="CLU_062236_0_0_11"/>